<proteinExistence type="predicted"/>
<evidence type="ECO:0000256" key="1">
    <source>
        <dbReference type="SAM" id="MobiDB-lite"/>
    </source>
</evidence>
<sequence length="127" mass="14134">MDPDYVSDASMSNSFGLDGSDLSDASSEETAILLTPPSSPENQERVMVIKLKRHLHSGVPIQRIAPPQYRNDNAYRRTKCKAKLYVTSMGDVETRNHMPNCVPYFRRDPIGPPPAILDRTVSDSAND</sequence>
<evidence type="ECO:0000313" key="2">
    <source>
        <dbReference type="EMBL" id="KAE9323587.1"/>
    </source>
</evidence>
<name>A0A6A4EUS7_9STRA</name>
<protein>
    <submittedName>
        <fullName evidence="2">Uncharacterized protein</fullName>
    </submittedName>
</protein>
<organism evidence="2 3">
    <name type="scientific">Phytophthora fragariae</name>
    <dbReference type="NCBI Taxonomy" id="53985"/>
    <lineage>
        <taxon>Eukaryota</taxon>
        <taxon>Sar</taxon>
        <taxon>Stramenopiles</taxon>
        <taxon>Oomycota</taxon>
        <taxon>Peronosporomycetes</taxon>
        <taxon>Peronosporales</taxon>
        <taxon>Peronosporaceae</taxon>
        <taxon>Phytophthora</taxon>
    </lineage>
</organism>
<accession>A0A6A4EUS7</accession>
<reference evidence="2 3" key="1">
    <citation type="submission" date="2018-08" db="EMBL/GenBank/DDBJ databases">
        <title>Genomic investigation of the strawberry pathogen Phytophthora fragariae indicates pathogenicity is determined by transcriptional variation in three key races.</title>
        <authorList>
            <person name="Adams T.M."/>
            <person name="Armitage A.D."/>
            <person name="Sobczyk M.K."/>
            <person name="Bates H.J."/>
            <person name="Dunwell J.M."/>
            <person name="Nellist C.F."/>
            <person name="Harrison R.J."/>
        </authorList>
    </citation>
    <scope>NUCLEOTIDE SEQUENCE [LARGE SCALE GENOMIC DNA]</scope>
    <source>
        <strain evidence="2 3">A4</strain>
    </source>
</reference>
<evidence type="ECO:0000313" key="3">
    <source>
        <dbReference type="Proteomes" id="UP000437068"/>
    </source>
</evidence>
<feature type="region of interest" description="Disordered" evidence="1">
    <location>
        <begin position="1"/>
        <end position="41"/>
    </location>
</feature>
<gene>
    <name evidence="2" type="ORF">PF001_g3851</name>
</gene>
<comment type="caution">
    <text evidence="2">The sequence shown here is derived from an EMBL/GenBank/DDBJ whole genome shotgun (WGS) entry which is preliminary data.</text>
</comment>
<dbReference type="AlphaFoldDB" id="A0A6A4EUS7"/>
<feature type="compositionally biased region" description="Low complexity" evidence="1">
    <location>
        <begin position="12"/>
        <end position="25"/>
    </location>
</feature>
<dbReference type="EMBL" id="QXGE01000125">
    <property type="protein sequence ID" value="KAE9323587.1"/>
    <property type="molecule type" value="Genomic_DNA"/>
</dbReference>
<dbReference type="Proteomes" id="UP000437068">
    <property type="component" value="Unassembled WGS sequence"/>
</dbReference>